<organism evidence="9 10">
    <name type="scientific">Paenibacillus yanchengensis</name>
    <dbReference type="NCBI Taxonomy" id="2035833"/>
    <lineage>
        <taxon>Bacteria</taxon>
        <taxon>Bacillati</taxon>
        <taxon>Bacillota</taxon>
        <taxon>Bacilli</taxon>
        <taxon>Bacillales</taxon>
        <taxon>Paenibacillaceae</taxon>
        <taxon>Paenibacillus</taxon>
    </lineage>
</organism>
<keyword evidence="3 5" id="KW-0378">Hydrolase</keyword>
<comment type="caution">
    <text evidence="9">The sequence shown here is derived from an EMBL/GenBank/DDBJ whole genome shotgun (WGS) entry which is preliminary data.</text>
</comment>
<protein>
    <submittedName>
        <fullName evidence="9">S8 family serine peptidase</fullName>
    </submittedName>
</protein>
<evidence type="ECO:0000256" key="5">
    <source>
        <dbReference type="PROSITE-ProRule" id="PRU01240"/>
    </source>
</evidence>
<dbReference type="PROSITE" id="PS51272">
    <property type="entry name" value="SLH"/>
    <property type="match status" value="3"/>
</dbReference>
<dbReference type="SUPFAM" id="SSF89260">
    <property type="entry name" value="Collagen-binding domain"/>
    <property type="match status" value="2"/>
</dbReference>
<dbReference type="Pfam" id="PF00082">
    <property type="entry name" value="Peptidase_S8"/>
    <property type="match status" value="1"/>
</dbReference>
<sequence>MVMKQNEKQIKFYKIILLVIVIAVASLLYDKPMLVSAADVAETKRNDKLQSVSEEMLEQTDSWMIKWHSAEDMRELPGVTIRKEQKETAVQEVVPSDPGVDITYWLSQLAEQSDITYIHPNLPVHVLQQDIEQQLEKQAKVAAVAAPTTRPNDPHLEKQTYLRQIGAFEAWKTVREQTELKIAVVDTGIDLNHADLSANLIAGYNVLAPNKLPQDDNGHGTGVAGVIAAAGNNGIGIAGILWNAKLMPVKALDQNGDGTERDLGEGILQAVRGGADIVVLSVGLYEHSPYMEDIANYAEGQGVLLIAAAGNDGQQLGGRIAVKYPAAYPTVLAVGGATTDNKADLRTNSGPELDLIAPWKVYTTKLGGGYHYDEGTSLAAPQVAAAAALVWGQDRQMKPYEVRTLLKQTARDIGSKGHDNLSGYGLLQVDLAVKAKTKLDHREPNNSEKSASKLPLQAKEQAELSNSVDQDWYYVEAPYSGEVVLKYEAILPKGKSFDPVVVTQLVNGKVRQSETVKTNGKSITFAVNEGKHHFKIAFANPKSATKQAYVLTNQFRMKADRYEPNDKMSQAYVLPPRTQQVVGNFHKQADRDWYVVEFKHHGELTISLSTDTVRIDPSIAVQRSTGKLTVYDKQGDGKTEYTPVIDVAPGRYYIRVYNAVSSEASATNGEYKLNMEYNRTYSDPNEPNNRSQDATTLKRGVEHLGVFASSGDSDWFTFRLDKDSTSQINITGIPESVSVKLELFNKKMTKLQTTYSNKQGTLNTEARVMQSGVYYVKLVSDQSFDHQFYRLNWSYEHLVAGYRDVSNHWAKKEIVALTNRKIIQGMGNYRFAPDHSITRAEAVSMIVKAYKPIATSAAKRKFTDVTQQHWASQSIARAVAQEWIDGFPNGTFRPDQPITRAEMAALIARAEKLQLFTPYFKPFSDVAISDWYAPVLHTMKGAKKIEGDASNQYRPKGKASRADFAVLLYRYVVEK</sequence>
<feature type="active site" description="Charge relay system" evidence="5">
    <location>
        <position position="219"/>
    </location>
</feature>
<dbReference type="PROSITE" id="PS51892">
    <property type="entry name" value="SUBTILASE"/>
    <property type="match status" value="1"/>
</dbReference>
<dbReference type="InterPro" id="IPR001119">
    <property type="entry name" value="SLH_dom"/>
</dbReference>
<dbReference type="EMBL" id="JBHUHO010000033">
    <property type="protein sequence ID" value="MFD2117031.1"/>
    <property type="molecule type" value="Genomic_DNA"/>
</dbReference>
<dbReference type="InterPro" id="IPR036852">
    <property type="entry name" value="Peptidase_S8/S53_dom_sf"/>
</dbReference>
<feature type="active site" description="Charge relay system" evidence="5">
    <location>
        <position position="186"/>
    </location>
</feature>
<keyword evidence="2 5" id="KW-0645">Protease</keyword>
<feature type="region of interest" description="Disordered" evidence="7">
    <location>
        <begin position="438"/>
        <end position="458"/>
    </location>
</feature>
<feature type="domain" description="SLH" evidence="8">
    <location>
        <begin position="922"/>
        <end position="975"/>
    </location>
</feature>
<evidence type="ECO:0000313" key="9">
    <source>
        <dbReference type="EMBL" id="MFD2117031.1"/>
    </source>
</evidence>
<dbReference type="Proteomes" id="UP001597362">
    <property type="component" value="Unassembled WGS sequence"/>
</dbReference>
<dbReference type="InterPro" id="IPR022398">
    <property type="entry name" value="Peptidase_S8_His-AS"/>
</dbReference>
<evidence type="ECO:0000313" key="10">
    <source>
        <dbReference type="Proteomes" id="UP001597362"/>
    </source>
</evidence>
<dbReference type="Pfam" id="PF00395">
    <property type="entry name" value="SLH"/>
    <property type="match status" value="3"/>
</dbReference>
<evidence type="ECO:0000256" key="2">
    <source>
        <dbReference type="ARBA" id="ARBA00022670"/>
    </source>
</evidence>
<dbReference type="PANTHER" id="PTHR43806:SF11">
    <property type="entry name" value="CEREVISIN-RELATED"/>
    <property type="match status" value="1"/>
</dbReference>
<evidence type="ECO:0000256" key="1">
    <source>
        <dbReference type="ARBA" id="ARBA00011073"/>
    </source>
</evidence>
<dbReference type="RefSeq" id="WP_377773783.1">
    <property type="nucleotide sequence ID" value="NZ_JBHUHO010000033.1"/>
</dbReference>
<gene>
    <name evidence="9" type="ORF">ACFSJH_14975</name>
</gene>
<dbReference type="InterPro" id="IPR050131">
    <property type="entry name" value="Peptidase_S8_subtilisin-like"/>
</dbReference>
<dbReference type="InterPro" id="IPR023828">
    <property type="entry name" value="Peptidase_S8_Ser-AS"/>
</dbReference>
<keyword evidence="10" id="KW-1185">Reference proteome</keyword>
<feature type="domain" description="SLH" evidence="8">
    <location>
        <begin position="797"/>
        <end position="857"/>
    </location>
</feature>
<evidence type="ECO:0000256" key="4">
    <source>
        <dbReference type="ARBA" id="ARBA00022825"/>
    </source>
</evidence>
<evidence type="ECO:0000256" key="3">
    <source>
        <dbReference type="ARBA" id="ARBA00022801"/>
    </source>
</evidence>
<dbReference type="InterPro" id="IPR015500">
    <property type="entry name" value="Peptidase_S8_subtilisin-rel"/>
</dbReference>
<keyword evidence="4 5" id="KW-0720">Serine protease</keyword>
<dbReference type="PROSITE" id="PS00136">
    <property type="entry name" value="SUBTILASE_ASP"/>
    <property type="match status" value="1"/>
</dbReference>
<evidence type="ECO:0000259" key="8">
    <source>
        <dbReference type="PROSITE" id="PS51272"/>
    </source>
</evidence>
<reference evidence="10" key="1">
    <citation type="journal article" date="2019" name="Int. J. Syst. Evol. Microbiol.">
        <title>The Global Catalogue of Microorganisms (GCM) 10K type strain sequencing project: providing services to taxonomists for standard genome sequencing and annotation.</title>
        <authorList>
            <consortium name="The Broad Institute Genomics Platform"/>
            <consortium name="The Broad Institute Genome Sequencing Center for Infectious Disease"/>
            <person name="Wu L."/>
            <person name="Ma J."/>
        </authorList>
    </citation>
    <scope>NUCLEOTIDE SEQUENCE [LARGE SCALE GENOMIC DNA]</scope>
    <source>
        <strain evidence="10">GH52</strain>
    </source>
</reference>
<evidence type="ECO:0000256" key="6">
    <source>
        <dbReference type="RuleBase" id="RU003355"/>
    </source>
</evidence>
<accession>A0ABW4YMR3</accession>
<proteinExistence type="inferred from homology"/>
<dbReference type="InterPro" id="IPR023827">
    <property type="entry name" value="Peptidase_S8_Asp-AS"/>
</dbReference>
<comment type="similarity">
    <text evidence="1 5 6">Belongs to the peptidase S8 family.</text>
</comment>
<feature type="domain" description="SLH" evidence="8">
    <location>
        <begin position="858"/>
        <end position="921"/>
    </location>
</feature>
<dbReference type="PROSITE" id="PS00138">
    <property type="entry name" value="SUBTILASE_SER"/>
    <property type="match status" value="1"/>
</dbReference>
<dbReference type="PROSITE" id="PS00137">
    <property type="entry name" value="SUBTILASE_HIS"/>
    <property type="match status" value="1"/>
</dbReference>
<dbReference type="SUPFAM" id="SSF52743">
    <property type="entry name" value="Subtilisin-like"/>
    <property type="match status" value="1"/>
</dbReference>
<dbReference type="Gene3D" id="3.40.50.200">
    <property type="entry name" value="Peptidase S8/S53 domain"/>
    <property type="match status" value="1"/>
</dbReference>
<dbReference type="PANTHER" id="PTHR43806">
    <property type="entry name" value="PEPTIDASE S8"/>
    <property type="match status" value="1"/>
</dbReference>
<dbReference type="Gene3D" id="2.60.120.380">
    <property type="match status" value="3"/>
</dbReference>
<name>A0ABW4YMR3_9BACL</name>
<dbReference type="InterPro" id="IPR000209">
    <property type="entry name" value="Peptidase_S8/S53_dom"/>
</dbReference>
<dbReference type="PRINTS" id="PR00723">
    <property type="entry name" value="SUBTILISIN"/>
</dbReference>
<feature type="active site" description="Charge relay system" evidence="5">
    <location>
        <position position="377"/>
    </location>
</feature>
<evidence type="ECO:0000256" key="7">
    <source>
        <dbReference type="SAM" id="MobiDB-lite"/>
    </source>
</evidence>